<dbReference type="RefSeq" id="WP_202662097.1">
    <property type="nucleotide sequence ID" value="NZ_JAESVP010000009.1"/>
</dbReference>
<dbReference type="GO" id="GO:0005829">
    <property type="term" value="C:cytosol"/>
    <property type="evidence" value="ECO:0007669"/>
    <property type="project" value="TreeGrafter"/>
</dbReference>
<dbReference type="InterPro" id="IPR011051">
    <property type="entry name" value="RmlC_Cupin_sf"/>
</dbReference>
<dbReference type="EMBL" id="JAESVP010000009">
    <property type="protein sequence ID" value="MBL4929553.1"/>
    <property type="molecule type" value="Genomic_DNA"/>
</dbReference>
<organism evidence="3 4">
    <name type="scientific">Fuscibacter oryzae</name>
    <dbReference type="NCBI Taxonomy" id="2803939"/>
    <lineage>
        <taxon>Bacteria</taxon>
        <taxon>Pseudomonadati</taxon>
        <taxon>Pseudomonadota</taxon>
        <taxon>Alphaproteobacteria</taxon>
        <taxon>Rhodobacterales</taxon>
        <taxon>Paracoccaceae</taxon>
        <taxon>Fuscibacter</taxon>
    </lineage>
</organism>
<proteinExistence type="predicted"/>
<keyword evidence="4" id="KW-1185">Reference proteome</keyword>
<dbReference type="InterPro" id="IPR001387">
    <property type="entry name" value="Cro/C1-type_HTH"/>
</dbReference>
<dbReference type="InterPro" id="IPR010982">
    <property type="entry name" value="Lambda_DNA-bd_dom_sf"/>
</dbReference>
<evidence type="ECO:0000259" key="2">
    <source>
        <dbReference type="PROSITE" id="PS50943"/>
    </source>
</evidence>
<evidence type="ECO:0000313" key="4">
    <source>
        <dbReference type="Proteomes" id="UP000619033"/>
    </source>
</evidence>
<accession>A0A8J7MSJ7</accession>
<dbReference type="GO" id="GO:0003677">
    <property type="term" value="F:DNA binding"/>
    <property type="evidence" value="ECO:0007669"/>
    <property type="project" value="UniProtKB-KW"/>
</dbReference>
<dbReference type="SUPFAM" id="SSF47413">
    <property type="entry name" value="lambda repressor-like DNA-binding domains"/>
    <property type="match status" value="1"/>
</dbReference>
<evidence type="ECO:0000256" key="1">
    <source>
        <dbReference type="ARBA" id="ARBA00023125"/>
    </source>
</evidence>
<dbReference type="CDD" id="cd02209">
    <property type="entry name" value="cupin_XRE_C"/>
    <property type="match status" value="1"/>
</dbReference>
<dbReference type="Pfam" id="PF07883">
    <property type="entry name" value="Cupin_2"/>
    <property type="match status" value="1"/>
</dbReference>
<comment type="caution">
    <text evidence="3">The sequence shown here is derived from an EMBL/GenBank/DDBJ whole genome shotgun (WGS) entry which is preliminary data.</text>
</comment>
<dbReference type="SUPFAM" id="SSF51182">
    <property type="entry name" value="RmlC-like cupins"/>
    <property type="match status" value="1"/>
</dbReference>
<dbReference type="AlphaFoldDB" id="A0A8J7MSJ7"/>
<dbReference type="Proteomes" id="UP000619033">
    <property type="component" value="Unassembled WGS sequence"/>
</dbReference>
<dbReference type="Gene3D" id="1.10.260.40">
    <property type="entry name" value="lambda repressor-like DNA-binding domains"/>
    <property type="match status" value="1"/>
</dbReference>
<dbReference type="InterPro" id="IPR014710">
    <property type="entry name" value="RmlC-like_jellyroll"/>
</dbReference>
<dbReference type="Gene3D" id="2.60.120.10">
    <property type="entry name" value="Jelly Rolls"/>
    <property type="match status" value="1"/>
</dbReference>
<dbReference type="InterPro" id="IPR050807">
    <property type="entry name" value="TransReg_Diox_bact_type"/>
</dbReference>
<protein>
    <submittedName>
        <fullName evidence="3">Helix-turn-helix transcriptional regulator</fullName>
    </submittedName>
</protein>
<dbReference type="CDD" id="cd00093">
    <property type="entry name" value="HTH_XRE"/>
    <property type="match status" value="1"/>
</dbReference>
<gene>
    <name evidence="3" type="ORF">JI744_15720</name>
</gene>
<feature type="domain" description="HTH cro/C1-type" evidence="2">
    <location>
        <begin position="12"/>
        <end position="66"/>
    </location>
</feature>
<keyword evidence="1" id="KW-0238">DNA-binding</keyword>
<evidence type="ECO:0000313" key="3">
    <source>
        <dbReference type="EMBL" id="MBL4929553.1"/>
    </source>
</evidence>
<name>A0A8J7MSJ7_9RHOB</name>
<dbReference type="GO" id="GO:0003700">
    <property type="term" value="F:DNA-binding transcription factor activity"/>
    <property type="evidence" value="ECO:0007669"/>
    <property type="project" value="TreeGrafter"/>
</dbReference>
<dbReference type="PROSITE" id="PS50943">
    <property type="entry name" value="HTH_CROC1"/>
    <property type="match status" value="1"/>
</dbReference>
<reference evidence="3" key="1">
    <citation type="submission" date="2021-01" db="EMBL/GenBank/DDBJ databases">
        <title>Genome seq and assembly of Tabrizicola sp. KVB23.</title>
        <authorList>
            <person name="Chhetri G."/>
        </authorList>
    </citation>
    <scope>NUCLEOTIDE SEQUENCE</scope>
    <source>
        <strain evidence="3">KVB23</strain>
    </source>
</reference>
<dbReference type="SMART" id="SM00530">
    <property type="entry name" value="HTH_XRE"/>
    <property type="match status" value="1"/>
</dbReference>
<dbReference type="Pfam" id="PF13560">
    <property type="entry name" value="HTH_31"/>
    <property type="match status" value="1"/>
</dbReference>
<dbReference type="PANTHER" id="PTHR46797:SF20">
    <property type="entry name" value="BLR4304 PROTEIN"/>
    <property type="match status" value="1"/>
</dbReference>
<dbReference type="PANTHER" id="PTHR46797">
    <property type="entry name" value="HTH-TYPE TRANSCRIPTIONAL REGULATOR"/>
    <property type="match status" value="1"/>
</dbReference>
<dbReference type="InterPro" id="IPR013096">
    <property type="entry name" value="Cupin_2"/>
</dbReference>
<sequence length="191" mass="20174">MKATTSPLGTRIRTLRLERGLSLADLARATGVSEATMSRIETGASEVSAPHLYGLAQHLGTDISSFFAAGTAISPGARSHTMAGQGETYASPRLQAQVLNGDLLHKRMNPFLNRTTARTLEQAGGLAAHTGEEWLYVLRGPLVLHSASHAPLRLQPGDSLYFDASTPHAYLAEAEGGAEFLVLSSAPATQP</sequence>